<keyword evidence="2" id="KW-1185">Reference proteome</keyword>
<dbReference type="InterPro" id="IPR022224">
    <property type="entry name" value="DUF3750"/>
</dbReference>
<sequence length="253" mass="27748">MSTIALRILLALLVLFILPLATHALWWAARDDLAPDWSRADWTSAKILSAAAEHRPALIRIYAARTGRWKGMVAHHSWIVVKEEGASRYTRFDKVGWGSPVRTNGWAADARWFGNDPQLVLAIDGAEAERLIPEIRRAVAEYPYAGFGDYRVWPGPNSNTFVAYVVARVPGLRTALPPTALGKDFHPFGDFAGLTPSRTGIQLQLGGYLGLAVGWVEGLEVNFLGLVAGLDLRRPAFKLPGWGRIGLPLTAES</sequence>
<reference evidence="1 2" key="1">
    <citation type="submission" date="2020-04" db="EMBL/GenBank/DDBJ databases">
        <title>Enterovirga sp. isolate from soil.</title>
        <authorList>
            <person name="Chea S."/>
            <person name="Kim D.-U."/>
        </authorList>
    </citation>
    <scope>NUCLEOTIDE SEQUENCE [LARGE SCALE GENOMIC DNA]</scope>
    <source>
        <strain evidence="1 2">DB1703</strain>
    </source>
</reference>
<name>A0A849I606_9HYPH</name>
<dbReference type="RefSeq" id="WP_171220345.1">
    <property type="nucleotide sequence ID" value="NZ_JABEPP010000006.1"/>
</dbReference>
<accession>A0A849I606</accession>
<organism evidence="1 2">
    <name type="scientific">Enterovirga aerilata</name>
    <dbReference type="NCBI Taxonomy" id="2730920"/>
    <lineage>
        <taxon>Bacteria</taxon>
        <taxon>Pseudomonadati</taxon>
        <taxon>Pseudomonadota</taxon>
        <taxon>Alphaproteobacteria</taxon>
        <taxon>Hyphomicrobiales</taxon>
        <taxon>Methylobacteriaceae</taxon>
        <taxon>Enterovirga</taxon>
    </lineage>
</organism>
<evidence type="ECO:0000313" key="1">
    <source>
        <dbReference type="EMBL" id="NNM74902.1"/>
    </source>
</evidence>
<evidence type="ECO:0000313" key="2">
    <source>
        <dbReference type="Proteomes" id="UP000564885"/>
    </source>
</evidence>
<protein>
    <submittedName>
        <fullName evidence="1">DUF3750 domain-containing protein</fullName>
    </submittedName>
</protein>
<proteinExistence type="predicted"/>
<dbReference type="EMBL" id="JABEPP010000006">
    <property type="protein sequence ID" value="NNM74902.1"/>
    <property type="molecule type" value="Genomic_DNA"/>
</dbReference>
<dbReference type="Proteomes" id="UP000564885">
    <property type="component" value="Unassembled WGS sequence"/>
</dbReference>
<comment type="caution">
    <text evidence="1">The sequence shown here is derived from an EMBL/GenBank/DDBJ whole genome shotgun (WGS) entry which is preliminary data.</text>
</comment>
<dbReference type="Pfam" id="PF12570">
    <property type="entry name" value="DUF3750"/>
    <property type="match status" value="1"/>
</dbReference>
<gene>
    <name evidence="1" type="ORF">HJG44_21300</name>
</gene>
<dbReference type="AlphaFoldDB" id="A0A849I606"/>